<sequence>MLIPGVFFLVLAGELLAGHPAVRTLTVPGGMHVDTAWHFHDSPLVVAESLPVGTVIAVTQIPEQGARFAMTGSTRGALWCRSRYVRSVATARTDLDGVAVRIIPEKQAGFSATGAAREGRVWRQGGIRIELVKTGPLRSGRLTRLQDVVEYRLLEYHQGRTQVMLRESLKLQAALEVRVIPSVAPRPDSRAGGTVT</sequence>
<evidence type="ECO:0000313" key="2">
    <source>
        <dbReference type="Proteomes" id="UP000037393"/>
    </source>
</evidence>
<keyword evidence="2" id="KW-1185">Reference proteome</keyword>
<comment type="caution">
    <text evidence="1">The sequence shown here is derived from an EMBL/GenBank/DDBJ whole genome shotgun (WGS) entry which is preliminary data.</text>
</comment>
<gene>
    <name evidence="1" type="ORF">GM31_21510</name>
</gene>
<organism evidence="1 2">
    <name type="scientific">Trabulsiella odontotermitis</name>
    <dbReference type="NCBI Taxonomy" id="379893"/>
    <lineage>
        <taxon>Bacteria</taxon>
        <taxon>Pseudomonadati</taxon>
        <taxon>Pseudomonadota</taxon>
        <taxon>Gammaproteobacteria</taxon>
        <taxon>Enterobacterales</taxon>
        <taxon>Enterobacteriaceae</taxon>
        <taxon>Trabulsiella</taxon>
    </lineage>
</organism>
<proteinExistence type="predicted"/>
<accession>A0A0L0GUX4</accession>
<dbReference type="AlphaFoldDB" id="A0A0L0GUX4"/>
<dbReference type="EMBL" id="JNGI01000067">
    <property type="protein sequence ID" value="KNC92910.1"/>
    <property type="molecule type" value="Genomic_DNA"/>
</dbReference>
<reference evidence="1 2" key="1">
    <citation type="journal article" date="2015" name="Appl. Environ. Microbiol.">
        <title>The Enterobacterium Trabulsiella odontotermitis Presents Novel Adaptations Related to Its Association with Fungus-Growing Termites.</title>
        <authorList>
            <person name="Sapountzis P."/>
            <person name="Gruntjes T."/>
            <person name="Otani S."/>
            <person name="Estevez J."/>
            <person name="da Costa R.R."/>
            <person name="Plunkett G.3rd."/>
            <person name="Perna N.T."/>
            <person name="Poulsen M."/>
        </authorList>
    </citation>
    <scope>NUCLEOTIDE SEQUENCE [LARGE SCALE GENOMIC DNA]</scope>
    <source>
        <strain evidence="1 2">12</strain>
    </source>
</reference>
<dbReference type="RefSeq" id="WP_049857278.1">
    <property type="nucleotide sequence ID" value="NZ_JNGI01000067.1"/>
</dbReference>
<dbReference type="OrthoDB" id="10005418at2"/>
<protein>
    <submittedName>
        <fullName evidence="1">Uncharacterized protein</fullName>
    </submittedName>
</protein>
<evidence type="ECO:0000313" key="1">
    <source>
        <dbReference type="EMBL" id="KNC92910.1"/>
    </source>
</evidence>
<dbReference type="Gene3D" id="2.60.40.3310">
    <property type="match status" value="1"/>
</dbReference>
<name>A0A0L0GUX4_9ENTR</name>
<dbReference type="PATRIC" id="fig|379893.4.peg.4362"/>
<dbReference type="Proteomes" id="UP000037393">
    <property type="component" value="Unassembled WGS sequence"/>
</dbReference>